<feature type="transmembrane region" description="Helical" evidence="1">
    <location>
        <begin position="195"/>
        <end position="216"/>
    </location>
</feature>
<feature type="transmembrane region" description="Helical" evidence="1">
    <location>
        <begin position="292"/>
        <end position="317"/>
    </location>
</feature>
<feature type="transmembrane region" description="Helical" evidence="1">
    <location>
        <begin position="241"/>
        <end position="263"/>
    </location>
</feature>
<feature type="transmembrane region" description="Helical" evidence="1">
    <location>
        <begin position="362"/>
        <end position="379"/>
    </location>
</feature>
<evidence type="ECO:0000313" key="3">
    <source>
        <dbReference type="Proteomes" id="UP000606653"/>
    </source>
</evidence>
<organism evidence="2 3">
    <name type="scientific">Saccharibacillus kuerlensis</name>
    <dbReference type="NCBI Taxonomy" id="459527"/>
    <lineage>
        <taxon>Bacteria</taxon>
        <taxon>Bacillati</taxon>
        <taxon>Bacillota</taxon>
        <taxon>Bacilli</taxon>
        <taxon>Bacillales</taxon>
        <taxon>Paenibacillaceae</taxon>
        <taxon>Saccharibacillus</taxon>
    </lineage>
</organism>
<dbReference type="RefSeq" id="WP_018975313.1">
    <property type="nucleotide sequence ID" value="NZ_BMLN01000001.1"/>
</dbReference>
<protein>
    <recommendedName>
        <fullName evidence="4">ABC-2 family transporter protein</fullName>
    </recommendedName>
</protein>
<dbReference type="EMBL" id="BMLN01000001">
    <property type="protein sequence ID" value="GGN91873.1"/>
    <property type="molecule type" value="Genomic_DNA"/>
</dbReference>
<accession>A0ABQ2KVR7</accession>
<gene>
    <name evidence="2" type="ORF">GCM10010969_03790</name>
</gene>
<feature type="transmembrane region" description="Helical" evidence="1">
    <location>
        <begin position="12"/>
        <end position="31"/>
    </location>
</feature>
<keyword evidence="1" id="KW-0812">Transmembrane</keyword>
<feature type="transmembrane region" description="Helical" evidence="1">
    <location>
        <begin position="324"/>
        <end position="342"/>
    </location>
</feature>
<reference evidence="3" key="1">
    <citation type="journal article" date="2019" name="Int. J. Syst. Evol. Microbiol.">
        <title>The Global Catalogue of Microorganisms (GCM) 10K type strain sequencing project: providing services to taxonomists for standard genome sequencing and annotation.</title>
        <authorList>
            <consortium name="The Broad Institute Genomics Platform"/>
            <consortium name="The Broad Institute Genome Sequencing Center for Infectious Disease"/>
            <person name="Wu L."/>
            <person name="Ma J."/>
        </authorList>
    </citation>
    <scope>NUCLEOTIDE SEQUENCE [LARGE SCALE GENOMIC DNA]</scope>
    <source>
        <strain evidence="3">CGMCC 1.6964</strain>
    </source>
</reference>
<evidence type="ECO:0000256" key="1">
    <source>
        <dbReference type="SAM" id="Phobius"/>
    </source>
</evidence>
<dbReference type="Proteomes" id="UP000606653">
    <property type="component" value="Unassembled WGS sequence"/>
</dbReference>
<evidence type="ECO:0000313" key="2">
    <source>
        <dbReference type="EMBL" id="GGN91873.1"/>
    </source>
</evidence>
<keyword evidence="1" id="KW-1133">Transmembrane helix</keyword>
<keyword evidence="1" id="KW-0472">Membrane</keyword>
<proteinExistence type="predicted"/>
<comment type="caution">
    <text evidence="2">The sequence shown here is derived from an EMBL/GenBank/DDBJ whole genome shotgun (WGS) entry which is preliminary data.</text>
</comment>
<evidence type="ECO:0008006" key="4">
    <source>
        <dbReference type="Google" id="ProtNLM"/>
    </source>
</evidence>
<keyword evidence="3" id="KW-1185">Reference proteome</keyword>
<sequence length="389" mass="44767">MRVILHEIRHIFRPGTLILLLAFNLLFYWMYLGFYFQHFPNGRPSMDTYDIQLKMVERFGSRMDAEEFQVFKAEYEQRKLVADERIAGDPEFAKYGFHNYEQYQTRAGENPFSELDEHIDFSLSSDPNTLGSLFWELQSREWMIEAYEGGGEAELIQWRALESSPAVLETVQRRIDDGSMTSIQSDTAVRYYLDVLQYSSLLALVSVLLITVPLFLRDRHNGLIQLQYASATGRRLFGKKIAAALCSAFLVLSVQLAVLAVLFSQKNIDVFYHIKLHSYLNFWPVSWFDLTFIQYIMLTIAAVYIVCLLAVLVTALLSSVVPNYMAIIGSLAMLVVVFVYWGRQPLITDLTTINYDRLTQPLLYGGLMLVISGTLIFRWRREKASDIVG</sequence>
<name>A0ABQ2KVR7_9BACL</name>